<dbReference type="SMART" id="SM00175">
    <property type="entry name" value="RAB"/>
    <property type="match status" value="1"/>
</dbReference>
<protein>
    <submittedName>
        <fullName evidence="3">Uncharacterized protein</fullName>
    </submittedName>
</protein>
<gene>
    <name evidence="3" type="ORF">PPENT_87.1.T0440106</name>
</gene>
<sequence>MQQTSSYKVILAGDSKVGKTSFFIRATKNITPQQPQSTIGVEYASKQIVYKGQLVTLKIWDTAGSEKYKSVTSKYYSNYLVIFVNLKEPQYFLIQAIFIPMKIYKIGQKVHNYEKITKKIYKIMLMIPQLQQLLVINWIL</sequence>
<dbReference type="NCBIfam" id="TIGR00231">
    <property type="entry name" value="small_GTP"/>
    <property type="match status" value="1"/>
</dbReference>
<comment type="caution">
    <text evidence="3">The sequence shown here is derived from an EMBL/GenBank/DDBJ whole genome shotgun (WGS) entry which is preliminary data.</text>
</comment>
<evidence type="ECO:0000313" key="3">
    <source>
        <dbReference type="EMBL" id="CAD8166354.1"/>
    </source>
</evidence>
<keyword evidence="4" id="KW-1185">Reference proteome</keyword>
<dbReference type="InterPro" id="IPR005225">
    <property type="entry name" value="Small_GTP-bd"/>
</dbReference>
<name>A0A8S1UPS7_9CILI</name>
<dbReference type="EMBL" id="CAJJDO010000044">
    <property type="protein sequence ID" value="CAD8166354.1"/>
    <property type="molecule type" value="Genomic_DNA"/>
</dbReference>
<dbReference type="PROSITE" id="PS51419">
    <property type="entry name" value="RAB"/>
    <property type="match status" value="1"/>
</dbReference>
<keyword evidence="2" id="KW-0342">GTP-binding</keyword>
<dbReference type="InterPro" id="IPR050227">
    <property type="entry name" value="Rab"/>
</dbReference>
<proteinExistence type="predicted"/>
<evidence type="ECO:0000256" key="1">
    <source>
        <dbReference type="ARBA" id="ARBA00022741"/>
    </source>
</evidence>
<dbReference type="InterPro" id="IPR001806">
    <property type="entry name" value="Small_GTPase"/>
</dbReference>
<dbReference type="GO" id="GO:0005525">
    <property type="term" value="F:GTP binding"/>
    <property type="evidence" value="ECO:0007669"/>
    <property type="project" value="UniProtKB-KW"/>
</dbReference>
<dbReference type="OrthoDB" id="315612at2759"/>
<dbReference type="AlphaFoldDB" id="A0A8S1UPS7"/>
<dbReference type="Pfam" id="PF00071">
    <property type="entry name" value="Ras"/>
    <property type="match status" value="1"/>
</dbReference>
<evidence type="ECO:0000256" key="2">
    <source>
        <dbReference type="ARBA" id="ARBA00023134"/>
    </source>
</evidence>
<dbReference type="PANTHER" id="PTHR47977">
    <property type="entry name" value="RAS-RELATED PROTEIN RAB"/>
    <property type="match status" value="1"/>
</dbReference>
<dbReference type="Proteomes" id="UP000689195">
    <property type="component" value="Unassembled WGS sequence"/>
</dbReference>
<reference evidence="3" key="1">
    <citation type="submission" date="2021-01" db="EMBL/GenBank/DDBJ databases">
        <authorList>
            <consortium name="Genoscope - CEA"/>
            <person name="William W."/>
        </authorList>
    </citation>
    <scope>NUCLEOTIDE SEQUENCE</scope>
</reference>
<keyword evidence="1" id="KW-0547">Nucleotide-binding</keyword>
<evidence type="ECO:0000313" key="4">
    <source>
        <dbReference type="Proteomes" id="UP000689195"/>
    </source>
</evidence>
<organism evidence="3 4">
    <name type="scientific">Paramecium pentaurelia</name>
    <dbReference type="NCBI Taxonomy" id="43138"/>
    <lineage>
        <taxon>Eukaryota</taxon>
        <taxon>Sar</taxon>
        <taxon>Alveolata</taxon>
        <taxon>Ciliophora</taxon>
        <taxon>Intramacronucleata</taxon>
        <taxon>Oligohymenophorea</taxon>
        <taxon>Peniculida</taxon>
        <taxon>Parameciidae</taxon>
        <taxon>Paramecium</taxon>
    </lineage>
</organism>
<dbReference type="GO" id="GO:0003924">
    <property type="term" value="F:GTPase activity"/>
    <property type="evidence" value="ECO:0007669"/>
    <property type="project" value="InterPro"/>
</dbReference>
<accession>A0A8S1UPS7</accession>